<gene>
    <name evidence="2" type="ORF">DBRI1063_LOCUS4976</name>
</gene>
<dbReference type="SUPFAM" id="SSF52540">
    <property type="entry name" value="P-loop containing nucleoside triphosphate hydrolases"/>
    <property type="match status" value="1"/>
</dbReference>
<proteinExistence type="predicted"/>
<name>A0A7S2E6T5_9STRA</name>
<dbReference type="InterPro" id="IPR053259">
    <property type="entry name" value="Golvesin-related_Golgi"/>
</dbReference>
<evidence type="ECO:0000313" key="2">
    <source>
        <dbReference type="EMBL" id="CAD9318644.1"/>
    </source>
</evidence>
<feature type="region of interest" description="Disordered" evidence="1">
    <location>
        <begin position="114"/>
        <end position="172"/>
    </location>
</feature>
<evidence type="ECO:0000256" key="1">
    <source>
        <dbReference type="SAM" id="MobiDB-lite"/>
    </source>
</evidence>
<dbReference type="Gene3D" id="3.40.50.300">
    <property type="entry name" value="P-loop containing nucleotide triphosphate hydrolases"/>
    <property type="match status" value="1"/>
</dbReference>
<evidence type="ECO:0008006" key="3">
    <source>
        <dbReference type="Google" id="ProtNLM"/>
    </source>
</evidence>
<protein>
    <recommendedName>
        <fullName evidence="3">Sulfotransferase domain-containing protein</fullName>
    </recommendedName>
</protein>
<dbReference type="AlphaFoldDB" id="A0A7S2E6T5"/>
<dbReference type="EMBL" id="HBGN01007820">
    <property type="protein sequence ID" value="CAD9318644.1"/>
    <property type="molecule type" value="Transcribed_RNA"/>
</dbReference>
<dbReference type="PANTHER" id="PTHR32301:SF6">
    <property type="entry name" value="GOLVESIN-RELATED"/>
    <property type="match status" value="1"/>
</dbReference>
<accession>A0A7S2E6T5</accession>
<feature type="compositionally biased region" description="Polar residues" evidence="1">
    <location>
        <begin position="114"/>
        <end position="125"/>
    </location>
</feature>
<dbReference type="PANTHER" id="PTHR32301">
    <property type="entry name" value="COUNTIN RECEPTOR CNR3-RELATED"/>
    <property type="match status" value="1"/>
</dbReference>
<dbReference type="InterPro" id="IPR027417">
    <property type="entry name" value="P-loop_NTPase"/>
</dbReference>
<sequence length="589" mass="66635">MSNTRISANSAWTPSFEISHTADNKDDDEEVLSVNSAGASYEGERSYQSVSSKPSTGVNLGVCYDLYSQTPWYHMNKRTMIATVLTVSLTTVSFVFLESRNVGSYGSPFVVQNTGSTQMKQSPMSSKEEVDQFRPHSRGLVRPHLSSSPMDGLLPGMESSSPEDEAAQDTHTDEAAQNTYIDETAQDSYNSDALQGEYSPFLAPELTQDSYIPPEMNMETGVDLYFPSLSEEDINLLNEPLPSDMIPRFTGFADTWDPYEATYMDVPVYWHIPKTGGSTLKDMVADCHLKVVANEEGIADGHDQDMDLQFVDVGGHGHAKYLNVDTTTIEGINRAIQLGLVQSNVADLIVTPYLYESEYLFKNGGQDPREGDPRGRLFALFRHPVDRVISLFNYLKYADWEPTYDERNKDMTLKEYAQSDIIEDNWMTRHLAGLSDDDVITGQHLQVAMDAVRRKILVGLTHRMEESIERFERYYQWKYTVNPTIQETCRESLMSMGTNTNANRVIIPPFGSEDYNLVLEKNLFDLEIYKYAELLFQEQSAFVEGVPVGYRLEDATCSVCDEEEQLERESHMFLDEQSGELPSMNLRRV</sequence>
<organism evidence="2">
    <name type="scientific">Ditylum brightwellii</name>
    <dbReference type="NCBI Taxonomy" id="49249"/>
    <lineage>
        <taxon>Eukaryota</taxon>
        <taxon>Sar</taxon>
        <taxon>Stramenopiles</taxon>
        <taxon>Ochrophyta</taxon>
        <taxon>Bacillariophyta</taxon>
        <taxon>Mediophyceae</taxon>
        <taxon>Lithodesmiophycidae</taxon>
        <taxon>Lithodesmiales</taxon>
        <taxon>Lithodesmiaceae</taxon>
        <taxon>Ditylum</taxon>
    </lineage>
</organism>
<reference evidence="2" key="1">
    <citation type="submission" date="2021-01" db="EMBL/GenBank/DDBJ databases">
        <authorList>
            <person name="Corre E."/>
            <person name="Pelletier E."/>
            <person name="Niang G."/>
            <person name="Scheremetjew M."/>
            <person name="Finn R."/>
            <person name="Kale V."/>
            <person name="Holt S."/>
            <person name="Cochrane G."/>
            <person name="Meng A."/>
            <person name="Brown T."/>
            <person name="Cohen L."/>
        </authorList>
    </citation>
    <scope>NUCLEOTIDE SEQUENCE</scope>
    <source>
        <strain evidence="2">Pop2</strain>
    </source>
</reference>